<evidence type="ECO:0000313" key="2">
    <source>
        <dbReference type="Proteomes" id="UP000521943"/>
    </source>
</evidence>
<dbReference type="AlphaFoldDB" id="A0A8H6M9Z4"/>
<keyword evidence="2" id="KW-1185">Reference proteome</keyword>
<organism evidence="1 2">
    <name type="scientific">Ephemerocybe angulata</name>
    <dbReference type="NCBI Taxonomy" id="980116"/>
    <lineage>
        <taxon>Eukaryota</taxon>
        <taxon>Fungi</taxon>
        <taxon>Dikarya</taxon>
        <taxon>Basidiomycota</taxon>
        <taxon>Agaricomycotina</taxon>
        <taxon>Agaricomycetes</taxon>
        <taxon>Agaricomycetidae</taxon>
        <taxon>Agaricales</taxon>
        <taxon>Agaricineae</taxon>
        <taxon>Psathyrellaceae</taxon>
        <taxon>Ephemerocybe</taxon>
    </lineage>
</organism>
<protein>
    <submittedName>
        <fullName evidence="1">Uncharacterized protein</fullName>
    </submittedName>
</protein>
<dbReference type="EMBL" id="JACGCI010000012">
    <property type="protein sequence ID" value="KAF6760520.1"/>
    <property type="molecule type" value="Genomic_DNA"/>
</dbReference>
<dbReference type="Pfam" id="PF13975">
    <property type="entry name" value="gag-asp_proteas"/>
    <property type="match status" value="1"/>
</dbReference>
<dbReference type="OrthoDB" id="3267566at2759"/>
<accession>A0A8H6M9Z4</accession>
<dbReference type="Gene3D" id="2.40.70.10">
    <property type="entry name" value="Acid Proteases"/>
    <property type="match status" value="1"/>
</dbReference>
<name>A0A8H6M9Z4_9AGAR</name>
<sequence length="101" mass="10922">MRATVQSTSGDVAFDCDSLLDSGASQCYVDKDYALSAGLTLRKLAHPVPAYNADGTENVTGTIDATVVVNIRIGAHIERLTMFVTKISHPIIIGYSWLKKH</sequence>
<gene>
    <name evidence="1" type="ORF">DFP72DRAFT_805173</name>
</gene>
<proteinExistence type="predicted"/>
<dbReference type="SUPFAM" id="SSF50630">
    <property type="entry name" value="Acid proteases"/>
    <property type="match status" value="1"/>
</dbReference>
<reference evidence="1 2" key="1">
    <citation type="submission" date="2020-07" db="EMBL/GenBank/DDBJ databases">
        <title>Comparative genomics of pyrophilous fungi reveals a link between fire events and developmental genes.</title>
        <authorList>
            <consortium name="DOE Joint Genome Institute"/>
            <person name="Steindorff A.S."/>
            <person name="Carver A."/>
            <person name="Calhoun S."/>
            <person name="Stillman K."/>
            <person name="Liu H."/>
            <person name="Lipzen A."/>
            <person name="Pangilinan J."/>
            <person name="Labutti K."/>
            <person name="Bruns T.D."/>
            <person name="Grigoriev I.V."/>
        </authorList>
    </citation>
    <scope>NUCLEOTIDE SEQUENCE [LARGE SCALE GENOMIC DNA]</scope>
    <source>
        <strain evidence="1 2">CBS 144469</strain>
    </source>
</reference>
<dbReference type="InterPro" id="IPR021109">
    <property type="entry name" value="Peptidase_aspartic_dom_sf"/>
</dbReference>
<feature type="non-terminal residue" evidence="1">
    <location>
        <position position="101"/>
    </location>
</feature>
<dbReference type="CDD" id="cd00303">
    <property type="entry name" value="retropepsin_like"/>
    <property type="match status" value="1"/>
</dbReference>
<evidence type="ECO:0000313" key="1">
    <source>
        <dbReference type="EMBL" id="KAF6760520.1"/>
    </source>
</evidence>
<comment type="caution">
    <text evidence="1">The sequence shown here is derived from an EMBL/GenBank/DDBJ whole genome shotgun (WGS) entry which is preliminary data.</text>
</comment>
<dbReference type="Proteomes" id="UP000521943">
    <property type="component" value="Unassembled WGS sequence"/>
</dbReference>